<accession>A0A2W5B7J4</accession>
<feature type="compositionally biased region" description="Low complexity" evidence="1">
    <location>
        <begin position="231"/>
        <end position="241"/>
    </location>
</feature>
<sequence length="248" mass="26390">MWPFSKKKNEPSGAEPSAPQSQAEQEVSDAADNAAGGPGDADQPVQGEDFGPFDGDTLDYREYNFSDFAKGGLDLGSMMIPVPHEAEVQVEMGDDGPQMLHILTPFGRVTPVAFAAPTTGELWDNTVPTLIEGMAADGLEATTEEGPWGAEIVAESGEGTLRVIGATGPRWMLRMTLAGPQEAAEQMAALGREIIARTFVVRGTDPIPAGDPLPVQLPQAMVEELARHLQEQQNAPAQQQDPNEDGND</sequence>
<dbReference type="InterPro" id="IPR022183">
    <property type="entry name" value="DUF3710"/>
</dbReference>
<reference evidence="2 3" key="1">
    <citation type="submission" date="2017-11" db="EMBL/GenBank/DDBJ databases">
        <title>Infants hospitalized years apart are colonized by the same room-sourced microbial strains.</title>
        <authorList>
            <person name="Brooks B."/>
            <person name="Olm M.R."/>
            <person name="Firek B.A."/>
            <person name="Baker R."/>
            <person name="Thomas B.C."/>
            <person name="Morowitz M.J."/>
            <person name="Banfield J.F."/>
        </authorList>
    </citation>
    <scope>NUCLEOTIDE SEQUENCE [LARGE SCALE GENOMIC DNA]</scope>
    <source>
        <strain evidence="2">S2_012_000_R3_87</strain>
    </source>
</reference>
<dbReference type="Pfam" id="PF12502">
    <property type="entry name" value="DUF3710"/>
    <property type="match status" value="1"/>
</dbReference>
<comment type="caution">
    <text evidence="2">The sequence shown here is derived from an EMBL/GenBank/DDBJ whole genome shotgun (WGS) entry which is preliminary data.</text>
</comment>
<gene>
    <name evidence="2" type="ORF">DI609_04255</name>
</gene>
<name>A0A2W5B7J4_9CORY</name>
<dbReference type="EMBL" id="QFNY01000074">
    <property type="protein sequence ID" value="PZP01388.1"/>
    <property type="molecule type" value="Genomic_DNA"/>
</dbReference>
<feature type="region of interest" description="Disordered" evidence="1">
    <location>
        <begin position="228"/>
        <end position="248"/>
    </location>
</feature>
<evidence type="ECO:0000256" key="1">
    <source>
        <dbReference type="SAM" id="MobiDB-lite"/>
    </source>
</evidence>
<evidence type="ECO:0000313" key="3">
    <source>
        <dbReference type="Proteomes" id="UP000249451"/>
    </source>
</evidence>
<organism evidence="2 3">
    <name type="scientific">Corynebacterium urealyticum</name>
    <dbReference type="NCBI Taxonomy" id="43771"/>
    <lineage>
        <taxon>Bacteria</taxon>
        <taxon>Bacillati</taxon>
        <taxon>Actinomycetota</taxon>
        <taxon>Actinomycetes</taxon>
        <taxon>Mycobacteriales</taxon>
        <taxon>Corynebacteriaceae</taxon>
        <taxon>Corynebacterium</taxon>
    </lineage>
</organism>
<feature type="region of interest" description="Disordered" evidence="1">
    <location>
        <begin position="1"/>
        <end position="56"/>
    </location>
</feature>
<protein>
    <submittedName>
        <fullName evidence="2">DUF3710 domain-containing protein</fullName>
    </submittedName>
</protein>
<proteinExistence type="predicted"/>
<evidence type="ECO:0000313" key="2">
    <source>
        <dbReference type="EMBL" id="PZP01388.1"/>
    </source>
</evidence>
<dbReference type="Proteomes" id="UP000249451">
    <property type="component" value="Unassembled WGS sequence"/>
</dbReference>
<dbReference type="AlphaFoldDB" id="A0A2W5B7J4"/>